<feature type="region of interest" description="Disordered" evidence="1">
    <location>
        <begin position="1"/>
        <end position="60"/>
    </location>
</feature>
<feature type="compositionally biased region" description="Polar residues" evidence="1">
    <location>
        <begin position="43"/>
        <end position="53"/>
    </location>
</feature>
<keyword evidence="3" id="KW-1185">Reference proteome</keyword>
<protein>
    <submittedName>
        <fullName evidence="2">Uncharacterized protein</fullName>
    </submittedName>
</protein>
<dbReference type="EMBL" id="JBHTHX010000627">
    <property type="protein sequence ID" value="MFD0886499.1"/>
    <property type="molecule type" value="Genomic_DNA"/>
</dbReference>
<gene>
    <name evidence="2" type="ORF">ACFQ08_18295</name>
</gene>
<name>A0ABW3DTI5_9ACTN</name>
<organism evidence="2 3">
    <name type="scientific">Streptosporangium algeriense</name>
    <dbReference type="NCBI Taxonomy" id="1682748"/>
    <lineage>
        <taxon>Bacteria</taxon>
        <taxon>Bacillati</taxon>
        <taxon>Actinomycetota</taxon>
        <taxon>Actinomycetes</taxon>
        <taxon>Streptosporangiales</taxon>
        <taxon>Streptosporangiaceae</taxon>
        <taxon>Streptosporangium</taxon>
    </lineage>
</organism>
<dbReference type="Proteomes" id="UP001597024">
    <property type="component" value="Unassembled WGS sequence"/>
</dbReference>
<comment type="caution">
    <text evidence="2">The sequence shown here is derived from an EMBL/GenBank/DDBJ whole genome shotgun (WGS) entry which is preliminary data.</text>
</comment>
<accession>A0ABW3DTI5</accession>
<proteinExistence type="predicted"/>
<feature type="compositionally biased region" description="Low complexity" evidence="1">
    <location>
        <begin position="19"/>
        <end position="29"/>
    </location>
</feature>
<reference evidence="3" key="1">
    <citation type="journal article" date="2019" name="Int. J. Syst. Evol. Microbiol.">
        <title>The Global Catalogue of Microorganisms (GCM) 10K type strain sequencing project: providing services to taxonomists for standard genome sequencing and annotation.</title>
        <authorList>
            <consortium name="The Broad Institute Genomics Platform"/>
            <consortium name="The Broad Institute Genome Sequencing Center for Infectious Disease"/>
            <person name="Wu L."/>
            <person name="Ma J."/>
        </authorList>
    </citation>
    <scope>NUCLEOTIDE SEQUENCE [LARGE SCALE GENOMIC DNA]</scope>
    <source>
        <strain evidence="3">CCUG 62974</strain>
    </source>
</reference>
<evidence type="ECO:0000313" key="2">
    <source>
        <dbReference type="EMBL" id="MFD0886499.1"/>
    </source>
</evidence>
<evidence type="ECO:0000256" key="1">
    <source>
        <dbReference type="SAM" id="MobiDB-lite"/>
    </source>
</evidence>
<evidence type="ECO:0000313" key="3">
    <source>
        <dbReference type="Proteomes" id="UP001597024"/>
    </source>
</evidence>
<sequence>MLELPRGLVPPMVTSTPVALPQPLQQPAPRGAELRRPPAQGIRASQQTRNPRSLSRRRSY</sequence>